<evidence type="ECO:0000313" key="2">
    <source>
        <dbReference type="EMBL" id="MCZ0866962.1"/>
    </source>
</evidence>
<comment type="similarity">
    <text evidence="1">Belongs to the UPF0270 family.</text>
</comment>
<dbReference type="RefSeq" id="WP_258332912.1">
    <property type="nucleotide sequence ID" value="NZ_JAPTGG010000019.1"/>
</dbReference>
<dbReference type="SUPFAM" id="SSF118001">
    <property type="entry name" value="YehU-like"/>
    <property type="match status" value="1"/>
</dbReference>
<sequence length="72" mass="7857">MSDVVEVPYQQLSDAALQGLIEEFINREGTDYGATEYSLADKVAQVHLALKSGRAVIVYDPVLESCTLLPKS</sequence>
<dbReference type="InterPro" id="IPR010648">
    <property type="entry name" value="UPF0270"/>
</dbReference>
<dbReference type="AlphaFoldDB" id="A0A9J6RRH8"/>
<proteinExistence type="inferred from homology"/>
<reference evidence="2 3" key="1">
    <citation type="submission" date="2022-12" db="EMBL/GenBank/DDBJ databases">
        <title>Dasania phycosphaerae sp. nov., isolated from particulate material of the south coast of Korea.</title>
        <authorList>
            <person name="Jiang Y."/>
        </authorList>
    </citation>
    <scope>NUCLEOTIDE SEQUENCE [LARGE SCALE GENOMIC DNA]</scope>
    <source>
        <strain evidence="2 3">GY-19</strain>
    </source>
</reference>
<name>A0A9J6RRH8_9GAMM</name>
<gene>
    <name evidence="2" type="ORF">O0V09_17290</name>
</gene>
<dbReference type="InterPro" id="IPR036685">
    <property type="entry name" value="YehU-like_sf"/>
</dbReference>
<keyword evidence="3" id="KW-1185">Reference proteome</keyword>
<organism evidence="2 3">
    <name type="scientific">Dasania phycosphaerae</name>
    <dbReference type="NCBI Taxonomy" id="2950436"/>
    <lineage>
        <taxon>Bacteria</taxon>
        <taxon>Pseudomonadati</taxon>
        <taxon>Pseudomonadota</taxon>
        <taxon>Gammaproteobacteria</taxon>
        <taxon>Cellvibrionales</taxon>
        <taxon>Spongiibacteraceae</taxon>
        <taxon>Dasania</taxon>
    </lineage>
</organism>
<dbReference type="Proteomes" id="UP001069090">
    <property type="component" value="Unassembled WGS sequence"/>
</dbReference>
<accession>A0A9J6RRH8</accession>
<evidence type="ECO:0000256" key="1">
    <source>
        <dbReference type="ARBA" id="ARBA00006450"/>
    </source>
</evidence>
<dbReference type="EMBL" id="JAPTGG010000019">
    <property type="protein sequence ID" value="MCZ0866962.1"/>
    <property type="molecule type" value="Genomic_DNA"/>
</dbReference>
<dbReference type="Pfam" id="PF06794">
    <property type="entry name" value="UPF0270"/>
    <property type="match status" value="1"/>
</dbReference>
<evidence type="ECO:0000313" key="3">
    <source>
        <dbReference type="Proteomes" id="UP001069090"/>
    </source>
</evidence>
<dbReference type="Gene3D" id="1.10.10.610">
    <property type="entry name" value="YehU-like"/>
    <property type="match status" value="1"/>
</dbReference>
<comment type="caution">
    <text evidence="2">The sequence shown here is derived from an EMBL/GenBank/DDBJ whole genome shotgun (WGS) entry which is preliminary data.</text>
</comment>
<protein>
    <submittedName>
        <fullName evidence="2">YheU family protein</fullName>
    </submittedName>
</protein>